<proteinExistence type="predicted"/>
<feature type="compositionally biased region" description="Basic and acidic residues" evidence="2">
    <location>
        <begin position="108"/>
        <end position="119"/>
    </location>
</feature>
<comment type="caution">
    <text evidence="5">The sequence shown here is derived from an EMBL/GenBank/DDBJ whole genome shotgun (WGS) entry which is preliminary data.</text>
</comment>
<feature type="domain" description="Chemokine interleukin-8-like" evidence="4">
    <location>
        <begin position="26"/>
        <end position="85"/>
    </location>
</feature>
<dbReference type="Pfam" id="PF00048">
    <property type="entry name" value="IL8"/>
    <property type="match status" value="1"/>
</dbReference>
<protein>
    <recommendedName>
        <fullName evidence="4">Chemokine interleukin-8-like domain-containing protein</fullName>
    </recommendedName>
</protein>
<keyword evidence="6" id="KW-1185">Reference proteome</keyword>
<keyword evidence="3" id="KW-0732">Signal</keyword>
<feature type="signal peptide" evidence="3">
    <location>
        <begin position="1"/>
        <end position="21"/>
    </location>
</feature>
<dbReference type="Gene3D" id="2.40.50.40">
    <property type="match status" value="1"/>
</dbReference>
<dbReference type="InterPro" id="IPR036048">
    <property type="entry name" value="Interleukin_8-like_sf"/>
</dbReference>
<accession>A0A9D3ME25</accession>
<dbReference type="PANTHER" id="PTHR12015:SF177">
    <property type="entry name" value="CHEMOKINE INTERLEUKIN-8-LIKE DOMAIN-CONTAINING PROTEIN"/>
    <property type="match status" value="1"/>
</dbReference>
<evidence type="ECO:0000256" key="3">
    <source>
        <dbReference type="SAM" id="SignalP"/>
    </source>
</evidence>
<dbReference type="InterPro" id="IPR039809">
    <property type="entry name" value="Chemokine_b/g/d"/>
</dbReference>
<evidence type="ECO:0000313" key="5">
    <source>
        <dbReference type="EMBL" id="KAG5847294.1"/>
    </source>
</evidence>
<dbReference type="SUPFAM" id="SSF54117">
    <property type="entry name" value="Interleukin 8-like chemokines"/>
    <property type="match status" value="1"/>
</dbReference>
<dbReference type="GO" id="GO:0006955">
    <property type="term" value="P:immune response"/>
    <property type="evidence" value="ECO:0007669"/>
    <property type="project" value="InterPro"/>
</dbReference>
<sequence length="119" mass="13034">MKLFLTAALFCVLVASTCVSATNGPALSCCLTITDTKVHPKNIVDYTIQKIGLCPVEAVVFRTRRKKTVCSDPGKAWVARAMVKVDKLKKERGSDRAARGKAARNKAGRREQRRQTVSA</sequence>
<evidence type="ECO:0000256" key="1">
    <source>
        <dbReference type="ARBA" id="ARBA00022514"/>
    </source>
</evidence>
<reference evidence="5" key="1">
    <citation type="submission" date="2021-01" db="EMBL/GenBank/DDBJ databases">
        <title>A chromosome-scale assembly of European eel, Anguilla anguilla.</title>
        <authorList>
            <person name="Henkel C."/>
            <person name="Jong-Raadsen S.A."/>
            <person name="Dufour S."/>
            <person name="Weltzien F.-A."/>
            <person name="Palstra A.P."/>
            <person name="Pelster B."/>
            <person name="Spaink H.P."/>
            <person name="Van Den Thillart G.E."/>
            <person name="Jansen H."/>
            <person name="Zahm M."/>
            <person name="Klopp C."/>
            <person name="Cedric C."/>
            <person name="Louis A."/>
            <person name="Berthelot C."/>
            <person name="Parey E."/>
            <person name="Roest Crollius H."/>
            <person name="Montfort J."/>
            <person name="Robinson-Rechavi M."/>
            <person name="Bucao C."/>
            <person name="Bouchez O."/>
            <person name="Gislard M."/>
            <person name="Lluch J."/>
            <person name="Milhes M."/>
            <person name="Lampietro C."/>
            <person name="Lopez Roques C."/>
            <person name="Donnadieu C."/>
            <person name="Braasch I."/>
            <person name="Desvignes T."/>
            <person name="Postlethwait J."/>
            <person name="Bobe J."/>
            <person name="Guiguen Y."/>
            <person name="Dirks R."/>
        </authorList>
    </citation>
    <scope>NUCLEOTIDE SEQUENCE</scope>
    <source>
        <strain evidence="5">Tag_6206</strain>
        <tissue evidence="5">Liver</tissue>
    </source>
</reference>
<dbReference type="CDD" id="cd00272">
    <property type="entry name" value="Chemokine_CC"/>
    <property type="match status" value="1"/>
</dbReference>
<gene>
    <name evidence="5" type="ORF">ANANG_G00124500</name>
</gene>
<feature type="chain" id="PRO_5039154328" description="Chemokine interleukin-8-like domain-containing protein" evidence="3">
    <location>
        <begin position="22"/>
        <end position="119"/>
    </location>
</feature>
<evidence type="ECO:0000256" key="2">
    <source>
        <dbReference type="SAM" id="MobiDB-lite"/>
    </source>
</evidence>
<dbReference type="GO" id="GO:0005615">
    <property type="term" value="C:extracellular space"/>
    <property type="evidence" value="ECO:0007669"/>
    <property type="project" value="UniProtKB-KW"/>
</dbReference>
<feature type="region of interest" description="Disordered" evidence="2">
    <location>
        <begin position="89"/>
        <end position="119"/>
    </location>
</feature>
<feature type="compositionally biased region" description="Basic and acidic residues" evidence="2">
    <location>
        <begin position="89"/>
        <end position="98"/>
    </location>
</feature>
<dbReference type="InterPro" id="IPR001811">
    <property type="entry name" value="Chemokine_IL8-like_dom"/>
</dbReference>
<evidence type="ECO:0000259" key="4">
    <source>
        <dbReference type="SMART" id="SM00199"/>
    </source>
</evidence>
<evidence type="ECO:0000313" key="6">
    <source>
        <dbReference type="Proteomes" id="UP001044222"/>
    </source>
</evidence>
<dbReference type="AlphaFoldDB" id="A0A9D3ME25"/>
<dbReference type="PANTHER" id="PTHR12015">
    <property type="entry name" value="SMALL INDUCIBLE CYTOKINE A"/>
    <property type="match status" value="1"/>
</dbReference>
<dbReference type="SMART" id="SM00199">
    <property type="entry name" value="SCY"/>
    <property type="match status" value="1"/>
</dbReference>
<keyword evidence="1" id="KW-0202">Cytokine</keyword>
<dbReference type="Proteomes" id="UP001044222">
    <property type="component" value="Chromosome 6"/>
</dbReference>
<organism evidence="5 6">
    <name type="scientific">Anguilla anguilla</name>
    <name type="common">European freshwater eel</name>
    <name type="synonym">Muraena anguilla</name>
    <dbReference type="NCBI Taxonomy" id="7936"/>
    <lineage>
        <taxon>Eukaryota</taxon>
        <taxon>Metazoa</taxon>
        <taxon>Chordata</taxon>
        <taxon>Craniata</taxon>
        <taxon>Vertebrata</taxon>
        <taxon>Euteleostomi</taxon>
        <taxon>Actinopterygii</taxon>
        <taxon>Neopterygii</taxon>
        <taxon>Teleostei</taxon>
        <taxon>Anguilliformes</taxon>
        <taxon>Anguillidae</taxon>
        <taxon>Anguilla</taxon>
    </lineage>
</organism>
<dbReference type="GO" id="GO:0008009">
    <property type="term" value="F:chemokine activity"/>
    <property type="evidence" value="ECO:0007669"/>
    <property type="project" value="InterPro"/>
</dbReference>
<name>A0A9D3ME25_ANGAN</name>
<dbReference type="EMBL" id="JAFIRN010000006">
    <property type="protein sequence ID" value="KAG5847294.1"/>
    <property type="molecule type" value="Genomic_DNA"/>
</dbReference>